<organism evidence="3 4">
    <name type="scientific">Herpetosiphon geysericola</name>
    <dbReference type="NCBI Taxonomy" id="70996"/>
    <lineage>
        <taxon>Bacteria</taxon>
        <taxon>Bacillati</taxon>
        <taxon>Chloroflexota</taxon>
        <taxon>Chloroflexia</taxon>
        <taxon>Herpetosiphonales</taxon>
        <taxon>Herpetosiphonaceae</taxon>
        <taxon>Herpetosiphon</taxon>
    </lineage>
</organism>
<accession>A0A0P6YEI4</accession>
<reference evidence="3 4" key="1">
    <citation type="submission" date="2015-07" db="EMBL/GenBank/DDBJ databases">
        <title>Whole genome sequence of Herpetosiphon geysericola DSM 7119.</title>
        <authorList>
            <person name="Hemp J."/>
            <person name="Ward L.M."/>
            <person name="Pace L.A."/>
            <person name="Fischer W.W."/>
        </authorList>
    </citation>
    <scope>NUCLEOTIDE SEQUENCE [LARGE SCALE GENOMIC DNA]</scope>
    <source>
        <strain evidence="3 4">DSM 7119</strain>
    </source>
</reference>
<protein>
    <recommendedName>
        <fullName evidence="5">DUF2330 domain-containing protein</fullName>
    </recommendedName>
</protein>
<keyword evidence="1" id="KW-1133">Transmembrane helix</keyword>
<dbReference type="OrthoDB" id="5484354at2"/>
<dbReference type="AlphaFoldDB" id="A0A0P6YEI4"/>
<feature type="transmembrane region" description="Helical" evidence="1">
    <location>
        <begin position="373"/>
        <end position="394"/>
    </location>
</feature>
<keyword evidence="2" id="KW-0732">Signal</keyword>
<dbReference type="STRING" id="70996.SE18_05575"/>
<gene>
    <name evidence="3" type="ORF">SE18_05575</name>
</gene>
<keyword evidence="4" id="KW-1185">Reference proteome</keyword>
<proteinExistence type="predicted"/>
<dbReference type="InterPro" id="IPR019283">
    <property type="entry name" value="DUF2330"/>
</dbReference>
<comment type="caution">
    <text evidence="3">The sequence shown here is derived from an EMBL/GenBank/DDBJ whole genome shotgun (WGS) entry which is preliminary data.</text>
</comment>
<keyword evidence="1" id="KW-0812">Transmembrane</keyword>
<name>A0A0P6YEI4_9CHLR</name>
<sequence length="404" mass="43766">MRRLATVIALCSLLSITLPSIAAASGALIPADAPISQTGLNVIFAVDGQANQTTAYLKLDYTGTPAEFAWILPVPSIPTLDVVGASSFVELHSLTDPRVTFPAPPACFTPTLGTIPAPTTQTPAAPQGQVGAYDYSVLEDRDPAALMTWLKDNGYQAPAGLETALKPYTDAGMPLLAIKLKPDAATNSIQPIAISYAGTTPMLPFQLAALSSQPKTPITVWVFGEAQAIPTNTERFTMRENDLALTSLNNENNYNELRSGVLASVAGKGFLTEFAQPSKFLSPQDSLLKELTSKYAFLTRLYSEVSPEEMLFDPTFGYSPELPPLSNNIDLTYRTEPFDCEDQVLHTVRRQQYDAAKGNRSSEEEATANLRRGALRIGTLLVIGVTLSIIWFLARKPNKRRRAV</sequence>
<feature type="signal peptide" evidence="2">
    <location>
        <begin position="1"/>
        <end position="22"/>
    </location>
</feature>
<evidence type="ECO:0000313" key="3">
    <source>
        <dbReference type="EMBL" id="KPL90558.1"/>
    </source>
</evidence>
<dbReference type="RefSeq" id="WP_054533439.1">
    <property type="nucleotide sequence ID" value="NZ_LGKP01000011.1"/>
</dbReference>
<evidence type="ECO:0000256" key="1">
    <source>
        <dbReference type="SAM" id="Phobius"/>
    </source>
</evidence>
<feature type="chain" id="PRO_5006133542" description="DUF2330 domain-containing protein" evidence="2">
    <location>
        <begin position="23"/>
        <end position="404"/>
    </location>
</feature>
<evidence type="ECO:0000313" key="4">
    <source>
        <dbReference type="Proteomes" id="UP000050277"/>
    </source>
</evidence>
<evidence type="ECO:0000256" key="2">
    <source>
        <dbReference type="SAM" id="SignalP"/>
    </source>
</evidence>
<evidence type="ECO:0008006" key="5">
    <source>
        <dbReference type="Google" id="ProtNLM"/>
    </source>
</evidence>
<dbReference type="EMBL" id="LGKP01000011">
    <property type="protein sequence ID" value="KPL90558.1"/>
    <property type="molecule type" value="Genomic_DNA"/>
</dbReference>
<dbReference type="Proteomes" id="UP000050277">
    <property type="component" value="Unassembled WGS sequence"/>
</dbReference>
<dbReference type="Pfam" id="PF10092">
    <property type="entry name" value="DUF2330"/>
    <property type="match status" value="1"/>
</dbReference>
<keyword evidence="1" id="KW-0472">Membrane</keyword>